<name>A0A0D5NRY1_9BACL</name>
<keyword evidence="2" id="KW-1185">Reference proteome</keyword>
<dbReference type="AlphaFoldDB" id="A0A0D5NRY1"/>
<organism evidence="1 2">
    <name type="scientific">Paenibacillus beijingensis</name>
    <dbReference type="NCBI Taxonomy" id="1126833"/>
    <lineage>
        <taxon>Bacteria</taxon>
        <taxon>Bacillati</taxon>
        <taxon>Bacillota</taxon>
        <taxon>Bacilli</taxon>
        <taxon>Bacillales</taxon>
        <taxon>Paenibacillaceae</taxon>
        <taxon>Paenibacillus</taxon>
    </lineage>
</organism>
<reference evidence="1 2" key="1">
    <citation type="journal article" date="2015" name="J. Biotechnol.">
        <title>Complete genome sequence of Paenibacillus beijingensis 7188(T) (=DSM 24997(T)), a novel rhizobacterium from jujube garden soil.</title>
        <authorList>
            <person name="Kwak Y."/>
            <person name="Shin J.H."/>
        </authorList>
    </citation>
    <scope>NUCLEOTIDE SEQUENCE [LARGE SCALE GENOMIC DNA]</scope>
    <source>
        <strain evidence="1 2">DSM 24997</strain>
    </source>
</reference>
<evidence type="ECO:0000313" key="2">
    <source>
        <dbReference type="Proteomes" id="UP000032633"/>
    </source>
</evidence>
<dbReference type="InterPro" id="IPR024987">
    <property type="entry name" value="DUF3889"/>
</dbReference>
<gene>
    <name evidence="1" type="ORF">VN24_21325</name>
</gene>
<dbReference type="Gene3D" id="3.10.450.390">
    <property type="entry name" value="Protein of unknown function DUF3889"/>
    <property type="match status" value="1"/>
</dbReference>
<evidence type="ECO:0000313" key="1">
    <source>
        <dbReference type="EMBL" id="AJY77910.1"/>
    </source>
</evidence>
<dbReference type="EMBL" id="CP011058">
    <property type="protein sequence ID" value="AJY77910.1"/>
    <property type="molecule type" value="Genomic_DNA"/>
</dbReference>
<reference evidence="2" key="2">
    <citation type="submission" date="2015-03" db="EMBL/GenBank/DDBJ databases">
        <title>Genome sequence of Paenibacillus beijingensis strain DSM 24997T.</title>
        <authorList>
            <person name="Kwak Y."/>
            <person name="Shin J.-H."/>
        </authorList>
    </citation>
    <scope>NUCLEOTIDE SEQUENCE [LARGE SCALE GENOMIC DNA]</scope>
    <source>
        <strain evidence="2">DSM 24997</strain>
    </source>
</reference>
<evidence type="ECO:0008006" key="3">
    <source>
        <dbReference type="Google" id="ProtNLM"/>
    </source>
</evidence>
<accession>A0A0D5NRY1</accession>
<dbReference type="Pfam" id="PF13028">
    <property type="entry name" value="DUF3889"/>
    <property type="match status" value="1"/>
</dbReference>
<proteinExistence type="predicted"/>
<sequence length="97" mass="11163">MLIWAVPALWAVPSISSAEPSYARFGRIAVKETIAKYGAEVVDYRYDGRFPLPDDMAEERFRLWLRKENREFGVTVHMTIVPSTNRLVSIRWESGTS</sequence>
<dbReference type="PATRIC" id="fig|1126833.4.peg.4682"/>
<dbReference type="Proteomes" id="UP000032633">
    <property type="component" value="Chromosome"/>
</dbReference>
<dbReference type="KEGG" id="pbj:VN24_21325"/>
<dbReference type="HOGENOM" id="CLU_172338_0_0_9"/>
<dbReference type="STRING" id="1126833.VN24_21325"/>
<protein>
    <recommendedName>
        <fullName evidence="3">DUF3889 domain-containing protein</fullName>
    </recommendedName>
</protein>